<evidence type="ECO:0000256" key="1">
    <source>
        <dbReference type="ARBA" id="ARBA00022801"/>
    </source>
</evidence>
<feature type="domain" description="Peptidase S9 prolyl oligopeptidase catalytic" evidence="2">
    <location>
        <begin position="383"/>
        <end position="558"/>
    </location>
</feature>
<reference evidence="3 4" key="1">
    <citation type="journal article" date="2019" name="ACS Chem. Biol.">
        <title>Identification and Mobilization of a Cryptic Antibiotic Biosynthesis Gene Locus from a Human-Pathogenic Nocardia Isolate.</title>
        <authorList>
            <person name="Herisse M."/>
            <person name="Ishida K."/>
            <person name="Porter J.L."/>
            <person name="Howden B."/>
            <person name="Hertweck C."/>
            <person name="Stinear T.P."/>
            <person name="Pidot S.J."/>
        </authorList>
    </citation>
    <scope>NUCLEOTIDE SEQUENCE [LARGE SCALE GENOMIC DNA]</scope>
    <source>
        <strain evidence="3 4">AUSMDU00012717</strain>
    </source>
</reference>
<evidence type="ECO:0000313" key="3">
    <source>
        <dbReference type="EMBL" id="QIS14976.1"/>
    </source>
</evidence>
<name>A0A6G9YPM6_9NOCA</name>
<dbReference type="PANTHER" id="PTHR42776">
    <property type="entry name" value="SERINE PEPTIDASE S9 FAMILY MEMBER"/>
    <property type="match status" value="1"/>
</dbReference>
<organism evidence="3 4">
    <name type="scientific">Nocardia arthritidis</name>
    <dbReference type="NCBI Taxonomy" id="228602"/>
    <lineage>
        <taxon>Bacteria</taxon>
        <taxon>Bacillati</taxon>
        <taxon>Actinomycetota</taxon>
        <taxon>Actinomycetes</taxon>
        <taxon>Mycobacteriales</taxon>
        <taxon>Nocardiaceae</taxon>
        <taxon>Nocardia</taxon>
    </lineage>
</organism>
<accession>A0A6G9YPM6</accession>
<protein>
    <submittedName>
        <fullName evidence="3">Alpha/beta fold hydrolase</fullName>
    </submittedName>
</protein>
<dbReference type="PANTHER" id="PTHR42776:SF27">
    <property type="entry name" value="DIPEPTIDYL PEPTIDASE FAMILY MEMBER 6"/>
    <property type="match status" value="1"/>
</dbReference>
<dbReference type="InterPro" id="IPR001375">
    <property type="entry name" value="Peptidase_S9_cat"/>
</dbReference>
<sequence>MAAPPGGSVPVRFEFRLAPAATHATCLAGEGVPGLDLRTWRRVGRDWLPGPALGAVDHPQLLVMDDGRILVYDSRAADPALWLYEPDGARIRLTDSIPNGLRIFRAPRPDRIGLALVPDGAHTEIRRIELTPPGLTERLARVPGVLATGLPLESSGMVLAMEQSAVANGATRVLAVDLRDGSWTTLLDVHDRSHDGVLLTDPATGLAIFGTDASGARKLGWAVVGRGGLRFPAALNPGGEPYRPLAVAPDGRKLLLERQIGVRSALSVYRLDDDSSTELPVPPGRALPPVRWTEDALTTVWSTPDAPARLITVAPPDDPEFRLPESGGESPVRVESFAGPAGPIEAIVHGAADWRRAERIVLAVHGGPLSAWRLQHTPLLHRLAGAGLVVVAPNQRGSTGYGDRHTRAIQGAWGGPDLADILHIARELHAARSASGLPRLRLYGESYGAFLALLAVADEPNLWDRCAVLAPFLSARRLYDDATPGIRDLIDRLDGRSAPADVLPRCHRIDAELFIAHGARDAMVPVGQSRLLVDRLRSLGKPVRYLELPTGTHELTTDPHGVVADAVTGFLAGGR</sequence>
<dbReference type="SUPFAM" id="SSF53474">
    <property type="entry name" value="alpha/beta-Hydrolases"/>
    <property type="match status" value="1"/>
</dbReference>
<dbReference type="RefSeq" id="WP_167477303.1">
    <property type="nucleotide sequence ID" value="NZ_CP046172.1"/>
</dbReference>
<dbReference type="Proteomes" id="UP000503540">
    <property type="component" value="Chromosome"/>
</dbReference>
<dbReference type="AlphaFoldDB" id="A0A6G9YPM6"/>
<dbReference type="SUPFAM" id="SSF82171">
    <property type="entry name" value="DPP6 N-terminal domain-like"/>
    <property type="match status" value="1"/>
</dbReference>
<dbReference type="KEGG" id="nah:F5544_35730"/>
<dbReference type="Gene3D" id="3.40.50.1820">
    <property type="entry name" value="alpha/beta hydrolase"/>
    <property type="match status" value="1"/>
</dbReference>
<gene>
    <name evidence="3" type="ORF">F5544_35730</name>
</gene>
<dbReference type="GO" id="GO:0006508">
    <property type="term" value="P:proteolysis"/>
    <property type="evidence" value="ECO:0007669"/>
    <property type="project" value="InterPro"/>
</dbReference>
<dbReference type="InterPro" id="IPR029058">
    <property type="entry name" value="AB_hydrolase_fold"/>
</dbReference>
<proteinExistence type="predicted"/>
<evidence type="ECO:0000259" key="2">
    <source>
        <dbReference type="Pfam" id="PF00326"/>
    </source>
</evidence>
<dbReference type="Pfam" id="PF00326">
    <property type="entry name" value="Peptidase_S9"/>
    <property type="match status" value="1"/>
</dbReference>
<keyword evidence="4" id="KW-1185">Reference proteome</keyword>
<keyword evidence="1 3" id="KW-0378">Hydrolase</keyword>
<dbReference type="GO" id="GO:0004252">
    <property type="term" value="F:serine-type endopeptidase activity"/>
    <property type="evidence" value="ECO:0007669"/>
    <property type="project" value="TreeGrafter"/>
</dbReference>
<evidence type="ECO:0000313" key="4">
    <source>
        <dbReference type="Proteomes" id="UP000503540"/>
    </source>
</evidence>
<dbReference type="EMBL" id="CP046172">
    <property type="protein sequence ID" value="QIS14976.1"/>
    <property type="molecule type" value="Genomic_DNA"/>
</dbReference>